<sequence length="451" mass="50731">MRETSLFREIVVDNFAGGGGASKGIEMATGLSVDVAINHDPAAIAMHKANHPETEHYCESVWNVDPKEVVRGRKVGLCWLSPDCKHFSKAKGGKPVNKEIRGLAWIAVKWAILVRPRVIMLENVEEFKTWGPLKQNDKGEFVPDPSKKGMTFQSFKKSLEALGYQVETRELVACDYGAPTSRKRLFLVARCDGKQIQWPKQTHADPNELTIKLGLKPYRESGEVIDWSLPIPSIFSRKKPLKENTLLRISRGMKKFVIETDKPYIVNDKAYFLQHYYTHQSNEIRASSLHEPLATIPTANRFGLVAAFLTKYYGQGIGQTLHEPMHTIPTKDRFGLVTAFMTKYYGNGVGHSLFEPVHTITSGGNKFGIVTVHGEKQMIADIGMRMLQPHELFKAQGFPEDYIIDRDHEGRIYPKTQQVARCGNSVPPPFAEALVRANLPEMCVKKEEVAV</sequence>
<accession>A0ABS6JBP7</accession>
<dbReference type="RefSeq" id="WP_217065011.1">
    <property type="nucleotide sequence ID" value="NZ_JAHQCS010000057.1"/>
</dbReference>
<organism evidence="5 6">
    <name type="scientific">Evansella tamaricis</name>
    <dbReference type="NCBI Taxonomy" id="2069301"/>
    <lineage>
        <taxon>Bacteria</taxon>
        <taxon>Bacillati</taxon>
        <taxon>Bacillota</taxon>
        <taxon>Bacilli</taxon>
        <taxon>Bacillales</taxon>
        <taxon>Bacillaceae</taxon>
        <taxon>Evansella</taxon>
    </lineage>
</organism>
<feature type="active site" evidence="4">
    <location>
        <position position="84"/>
    </location>
</feature>
<dbReference type="InterPro" id="IPR001525">
    <property type="entry name" value="C5_MeTfrase"/>
</dbReference>
<dbReference type="GO" id="GO:0032259">
    <property type="term" value="P:methylation"/>
    <property type="evidence" value="ECO:0007669"/>
    <property type="project" value="UniProtKB-KW"/>
</dbReference>
<evidence type="ECO:0000256" key="1">
    <source>
        <dbReference type="ARBA" id="ARBA00022603"/>
    </source>
</evidence>
<dbReference type="PROSITE" id="PS51679">
    <property type="entry name" value="SAM_MT_C5"/>
    <property type="match status" value="1"/>
</dbReference>
<keyword evidence="3 4" id="KW-0949">S-adenosyl-L-methionine</keyword>
<dbReference type="Pfam" id="PF00145">
    <property type="entry name" value="DNA_methylase"/>
    <property type="match status" value="1"/>
</dbReference>
<dbReference type="EMBL" id="JAHQCS010000057">
    <property type="protein sequence ID" value="MBU9711094.1"/>
    <property type="molecule type" value="Genomic_DNA"/>
</dbReference>
<dbReference type="Proteomes" id="UP000784880">
    <property type="component" value="Unassembled WGS sequence"/>
</dbReference>
<keyword evidence="6" id="KW-1185">Reference proteome</keyword>
<evidence type="ECO:0000256" key="4">
    <source>
        <dbReference type="PROSITE-ProRule" id="PRU01016"/>
    </source>
</evidence>
<dbReference type="PANTHER" id="PTHR10629">
    <property type="entry name" value="CYTOSINE-SPECIFIC METHYLTRANSFERASE"/>
    <property type="match status" value="1"/>
</dbReference>
<evidence type="ECO:0000313" key="5">
    <source>
        <dbReference type="EMBL" id="MBU9711094.1"/>
    </source>
</evidence>
<proteinExistence type="inferred from homology"/>
<comment type="similarity">
    <text evidence="4">Belongs to the class I-like SAM-binding methyltransferase superfamily. C5-methyltransferase family.</text>
</comment>
<protein>
    <submittedName>
        <fullName evidence="5">DNA cytosine methyltransferase</fullName>
    </submittedName>
</protein>
<evidence type="ECO:0000256" key="3">
    <source>
        <dbReference type="ARBA" id="ARBA00022691"/>
    </source>
</evidence>
<name>A0ABS6JBP7_9BACI</name>
<comment type="caution">
    <text evidence="5">The sequence shown here is derived from an EMBL/GenBank/DDBJ whole genome shotgun (WGS) entry which is preliminary data.</text>
</comment>
<reference evidence="5 6" key="1">
    <citation type="submission" date="2021-06" db="EMBL/GenBank/DDBJ databases">
        <title>Bacillus sp. RD4P76, an endophyte from a halophyte.</title>
        <authorList>
            <person name="Sun J.-Q."/>
        </authorList>
    </citation>
    <scope>NUCLEOTIDE SEQUENCE [LARGE SCALE GENOMIC DNA]</scope>
    <source>
        <strain evidence="5 6">CGMCC 1.15917</strain>
    </source>
</reference>
<dbReference type="InterPro" id="IPR050390">
    <property type="entry name" value="C5-Methyltransferase"/>
</dbReference>
<evidence type="ECO:0000256" key="2">
    <source>
        <dbReference type="ARBA" id="ARBA00022679"/>
    </source>
</evidence>
<gene>
    <name evidence="5" type="ORF">KS419_04995</name>
</gene>
<keyword evidence="1 4" id="KW-0489">Methyltransferase</keyword>
<dbReference type="GO" id="GO:0008168">
    <property type="term" value="F:methyltransferase activity"/>
    <property type="evidence" value="ECO:0007669"/>
    <property type="project" value="UniProtKB-KW"/>
</dbReference>
<keyword evidence="2 4" id="KW-0808">Transferase</keyword>
<evidence type="ECO:0000313" key="6">
    <source>
        <dbReference type="Proteomes" id="UP000784880"/>
    </source>
</evidence>
<dbReference type="PANTHER" id="PTHR10629:SF52">
    <property type="entry name" value="DNA (CYTOSINE-5)-METHYLTRANSFERASE 1"/>
    <property type="match status" value="1"/>
</dbReference>